<dbReference type="InterPro" id="IPR015879">
    <property type="entry name" value="Ring_hydroxy_dOase_asu_C_dom"/>
</dbReference>
<dbReference type="Gene3D" id="2.102.10.10">
    <property type="entry name" value="Rieske [2Fe-2S] iron-sulphur domain"/>
    <property type="match status" value="1"/>
</dbReference>
<evidence type="ECO:0000256" key="4">
    <source>
        <dbReference type="ARBA" id="ARBA00023002"/>
    </source>
</evidence>
<dbReference type="PRINTS" id="PR00090">
    <property type="entry name" value="RNGDIOXGNASE"/>
</dbReference>
<keyword evidence="8" id="KW-0503">Monooxygenase</keyword>
<evidence type="ECO:0000256" key="5">
    <source>
        <dbReference type="ARBA" id="ARBA00023004"/>
    </source>
</evidence>
<keyword evidence="3" id="KW-0479">Metal-binding</keyword>
<dbReference type="SUPFAM" id="SSF50022">
    <property type="entry name" value="ISP domain"/>
    <property type="match status" value="1"/>
</dbReference>
<keyword evidence="2" id="KW-0001">2Fe-2S</keyword>
<dbReference type="CDD" id="cd03469">
    <property type="entry name" value="Rieske_RO_Alpha_N"/>
    <property type="match status" value="1"/>
</dbReference>
<evidence type="ECO:0000256" key="6">
    <source>
        <dbReference type="ARBA" id="ARBA00023014"/>
    </source>
</evidence>
<protein>
    <submittedName>
        <fullName evidence="8">Carnitine monooxygenase oxygenase subunit</fullName>
        <ecNumber evidence="8">1.14.13.239</ecNumber>
    </submittedName>
</protein>
<dbReference type="InterPro" id="IPR001663">
    <property type="entry name" value="Rng_hydr_dOase-A"/>
</dbReference>
<dbReference type="Pfam" id="PF00355">
    <property type="entry name" value="Rieske"/>
    <property type="match status" value="1"/>
</dbReference>
<sequence length="468" mass="53183">MTNSKHLSPGEARAQGPTIKQTLMADAIPPPPALLAQSQQFLGDEDIPVSRYTSRAFFQREVDSLWRYSWQWACREEHIPDEGDNYVYNIGPYSVIIVRVDDDTIKAFVNSCTHRGTRLLASEGCGYSQGFTCPFHGWSWQLDGSIKNIPGRWDFPHVNGDSHGLAEVSCERWGGFVFINIDPKAKPLADYLGPMDEHFKQFPLQQRRIKTHVKKLLPANWKVAQEAFMEAYHNFETHDSPHGANAQYDIFSDYVSRFIHNIGHYSPEALADYPGEKWRAPPLTEQQQLEALAIEGRVLKDGETARQIAAQTLRETISAELGVDLEHCSDSVMLDSIEYHLFPNMFFFPGVMIPMVYRFRPNGDDVDSCIFDIMVMELMPENAEHPEPPEPIELGIDQSYTDAKELGWLAPVYDEDTSNLQMQTLGLKGASKGVSLGNYQESRIRRVHKTLDNFMKEHEQPSQEDNNG</sequence>
<dbReference type="SUPFAM" id="SSF55961">
    <property type="entry name" value="Bet v1-like"/>
    <property type="match status" value="1"/>
</dbReference>
<proteinExistence type="predicted"/>
<gene>
    <name evidence="8" type="ORF">SIN8267_01110</name>
</gene>
<feature type="domain" description="Rieske" evidence="7">
    <location>
        <begin position="70"/>
        <end position="179"/>
    </location>
</feature>
<dbReference type="InterPro" id="IPR017941">
    <property type="entry name" value="Rieske_2Fe-2S"/>
</dbReference>
<accession>A0ABM9ADI8</accession>
<dbReference type="PANTHER" id="PTHR43756">
    <property type="entry name" value="CHOLINE MONOOXYGENASE, CHLOROPLASTIC"/>
    <property type="match status" value="1"/>
</dbReference>
<name>A0ABM9ADI8_9GAMM</name>
<dbReference type="Proteomes" id="UP000838100">
    <property type="component" value="Unassembled WGS sequence"/>
</dbReference>
<keyword evidence="5" id="KW-0408">Iron</keyword>
<comment type="cofactor">
    <cofactor evidence="1">
        <name>Fe cation</name>
        <dbReference type="ChEBI" id="CHEBI:24875"/>
    </cofactor>
</comment>
<keyword evidence="6" id="KW-0411">Iron-sulfur</keyword>
<keyword evidence="4 8" id="KW-0560">Oxidoreductase</keyword>
<dbReference type="Pfam" id="PF00848">
    <property type="entry name" value="Ring_hydroxyl_A"/>
    <property type="match status" value="1"/>
</dbReference>
<dbReference type="InterPro" id="IPR036922">
    <property type="entry name" value="Rieske_2Fe-2S_sf"/>
</dbReference>
<dbReference type="EC" id="1.14.13.239" evidence="8"/>
<evidence type="ECO:0000313" key="8">
    <source>
        <dbReference type="EMBL" id="CAH0991009.1"/>
    </source>
</evidence>
<evidence type="ECO:0000256" key="2">
    <source>
        <dbReference type="ARBA" id="ARBA00022714"/>
    </source>
</evidence>
<reference evidence="8" key="1">
    <citation type="submission" date="2021-12" db="EMBL/GenBank/DDBJ databases">
        <authorList>
            <person name="Rodrigo-Torres L."/>
            <person name="Arahal R. D."/>
            <person name="Lucena T."/>
        </authorList>
    </citation>
    <scope>NUCLEOTIDE SEQUENCE</scope>
    <source>
        <strain evidence="8">CECT 8267</strain>
    </source>
</reference>
<dbReference type="PROSITE" id="PS51296">
    <property type="entry name" value="RIESKE"/>
    <property type="match status" value="1"/>
</dbReference>
<dbReference type="PANTHER" id="PTHR43756:SF5">
    <property type="entry name" value="CHOLINE MONOOXYGENASE, CHLOROPLASTIC"/>
    <property type="match status" value="1"/>
</dbReference>
<dbReference type="EMBL" id="CAKLPX010000001">
    <property type="protein sequence ID" value="CAH0991009.1"/>
    <property type="molecule type" value="Genomic_DNA"/>
</dbReference>
<evidence type="ECO:0000256" key="3">
    <source>
        <dbReference type="ARBA" id="ARBA00022723"/>
    </source>
</evidence>
<comment type="caution">
    <text evidence="8">The sequence shown here is derived from an EMBL/GenBank/DDBJ whole genome shotgun (WGS) entry which is preliminary data.</text>
</comment>
<evidence type="ECO:0000259" key="7">
    <source>
        <dbReference type="PROSITE" id="PS51296"/>
    </source>
</evidence>
<keyword evidence="9" id="KW-1185">Reference proteome</keyword>
<dbReference type="Gene3D" id="3.90.380.10">
    <property type="entry name" value="Naphthalene 1,2-dioxygenase Alpha Subunit, Chain A, domain 1"/>
    <property type="match status" value="1"/>
</dbReference>
<dbReference type="GO" id="GO:0004497">
    <property type="term" value="F:monooxygenase activity"/>
    <property type="evidence" value="ECO:0007669"/>
    <property type="project" value="UniProtKB-KW"/>
</dbReference>
<evidence type="ECO:0000313" key="9">
    <source>
        <dbReference type="Proteomes" id="UP000838100"/>
    </source>
</evidence>
<organism evidence="8 9">
    <name type="scientific">Sinobacterium norvegicum</name>
    <dbReference type="NCBI Taxonomy" id="1641715"/>
    <lineage>
        <taxon>Bacteria</taxon>
        <taxon>Pseudomonadati</taxon>
        <taxon>Pseudomonadota</taxon>
        <taxon>Gammaproteobacteria</taxon>
        <taxon>Cellvibrionales</taxon>
        <taxon>Spongiibacteraceae</taxon>
        <taxon>Sinobacterium</taxon>
    </lineage>
</organism>
<dbReference type="CDD" id="cd08882">
    <property type="entry name" value="RHO_alpha_C_MupW-like"/>
    <property type="match status" value="1"/>
</dbReference>
<evidence type="ECO:0000256" key="1">
    <source>
        <dbReference type="ARBA" id="ARBA00001962"/>
    </source>
</evidence>